<accession>A0AAW1N6R5</accession>
<feature type="transmembrane region" description="Helical" evidence="10">
    <location>
        <begin position="376"/>
        <end position="400"/>
    </location>
</feature>
<evidence type="ECO:0000256" key="10">
    <source>
        <dbReference type="SAM" id="Phobius"/>
    </source>
</evidence>
<evidence type="ECO:0000256" key="8">
    <source>
        <dbReference type="ARBA" id="ARBA00025100"/>
    </source>
</evidence>
<sequence length="434" mass="47230">MITRPELLGEDFNKAMALLELFVASSMPVIKVLLITALGSLLALERVGVLGDDARKHLNKIVFFVFNPALVSSNLAKALKHESMAMMWFMALNILFTFVIGSGLGFIIIHLTKAPPHLRGLILGCCAAGNMGNMLFIIIPAVCKEKGTPFGAPDECQTFGMAYASLSMAIGAIYLWSYVYNMVRLCAIKNPREVQINDSSVEKSSNETLEADSRNCKVPLLPPTECEILIHHREENDVAPSCNQTETSEVRLMDKLKQNVRKVLEEINVKALFAPSTIGAIVGFIVGLVPAIRNLVIGQGAPLHVIQDTALLVGDGSIPSVTLVMGGNLLKGLQRSEIKKRLIIGIIVARYIVLPVIGTAIVKGAIHFALVPKDPLYQFVLLLQYAVPPAMNIATITQLFGAGENECSVIMLWSYVLASVALTAWSTFFMWLVA</sequence>
<evidence type="ECO:0000256" key="9">
    <source>
        <dbReference type="ARBA" id="ARBA00025752"/>
    </source>
</evidence>
<keyword evidence="3 10" id="KW-0812">Transmembrane</keyword>
<evidence type="ECO:0000256" key="3">
    <source>
        <dbReference type="ARBA" id="ARBA00022692"/>
    </source>
</evidence>
<organism evidence="11 12">
    <name type="scientific">Saponaria officinalis</name>
    <name type="common">Common soapwort</name>
    <name type="synonym">Lychnis saponaria</name>
    <dbReference type="NCBI Taxonomy" id="3572"/>
    <lineage>
        <taxon>Eukaryota</taxon>
        <taxon>Viridiplantae</taxon>
        <taxon>Streptophyta</taxon>
        <taxon>Embryophyta</taxon>
        <taxon>Tracheophyta</taxon>
        <taxon>Spermatophyta</taxon>
        <taxon>Magnoliopsida</taxon>
        <taxon>eudicotyledons</taxon>
        <taxon>Gunneridae</taxon>
        <taxon>Pentapetalae</taxon>
        <taxon>Caryophyllales</taxon>
        <taxon>Caryophyllaceae</taxon>
        <taxon>Caryophylleae</taxon>
        <taxon>Saponaria</taxon>
    </lineage>
</organism>
<comment type="caution">
    <text evidence="11">The sequence shown here is derived from an EMBL/GenBank/DDBJ whole genome shotgun (WGS) entry which is preliminary data.</text>
</comment>
<keyword evidence="6 10" id="KW-0472">Membrane</keyword>
<protein>
    <submittedName>
        <fullName evidence="11">Uncharacterized protein</fullName>
    </submittedName>
</protein>
<dbReference type="GO" id="GO:0080162">
    <property type="term" value="P:endoplasmic reticulum to cytosol auxin transport"/>
    <property type="evidence" value="ECO:0007669"/>
    <property type="project" value="InterPro"/>
</dbReference>
<proteinExistence type="inferred from homology"/>
<evidence type="ECO:0000256" key="4">
    <source>
        <dbReference type="ARBA" id="ARBA00022824"/>
    </source>
</evidence>
<keyword evidence="7" id="KW-0927">Auxin signaling pathway</keyword>
<name>A0AAW1N6R5_SAPOF</name>
<evidence type="ECO:0000256" key="5">
    <source>
        <dbReference type="ARBA" id="ARBA00022989"/>
    </source>
</evidence>
<dbReference type="GO" id="GO:0005789">
    <property type="term" value="C:endoplasmic reticulum membrane"/>
    <property type="evidence" value="ECO:0007669"/>
    <property type="project" value="UniProtKB-SubCell"/>
</dbReference>
<feature type="transmembrane region" description="Helical" evidence="10">
    <location>
        <begin position="29"/>
        <end position="49"/>
    </location>
</feature>
<feature type="transmembrane region" description="Helical" evidence="10">
    <location>
        <begin position="312"/>
        <end position="330"/>
    </location>
</feature>
<dbReference type="GO" id="GO:0009734">
    <property type="term" value="P:auxin-activated signaling pathway"/>
    <property type="evidence" value="ECO:0007669"/>
    <property type="project" value="UniProtKB-KW"/>
</dbReference>
<keyword evidence="4" id="KW-0256">Endoplasmic reticulum</keyword>
<feature type="transmembrane region" description="Helical" evidence="10">
    <location>
        <begin position="342"/>
        <end position="370"/>
    </location>
</feature>
<dbReference type="Proteomes" id="UP001443914">
    <property type="component" value="Unassembled WGS sequence"/>
</dbReference>
<evidence type="ECO:0000256" key="1">
    <source>
        <dbReference type="ARBA" id="ARBA00004477"/>
    </source>
</evidence>
<feature type="transmembrane region" description="Helical" evidence="10">
    <location>
        <begin position="85"/>
        <end position="109"/>
    </location>
</feature>
<feature type="transmembrane region" description="Helical" evidence="10">
    <location>
        <begin position="121"/>
        <end position="142"/>
    </location>
</feature>
<dbReference type="EMBL" id="JBDFQZ010000001">
    <property type="protein sequence ID" value="KAK9756615.1"/>
    <property type="molecule type" value="Genomic_DNA"/>
</dbReference>
<evidence type="ECO:0000313" key="11">
    <source>
        <dbReference type="EMBL" id="KAK9756615.1"/>
    </source>
</evidence>
<feature type="transmembrane region" description="Helical" evidence="10">
    <location>
        <begin position="271"/>
        <end position="292"/>
    </location>
</feature>
<feature type="transmembrane region" description="Helical" evidence="10">
    <location>
        <begin position="412"/>
        <end position="433"/>
    </location>
</feature>
<dbReference type="InterPro" id="IPR045033">
    <property type="entry name" value="PILS1/3/4/5/7"/>
</dbReference>
<dbReference type="InterPro" id="IPR004776">
    <property type="entry name" value="Mem_transp_PIN-like"/>
</dbReference>
<reference evidence="11" key="1">
    <citation type="submission" date="2024-03" db="EMBL/GenBank/DDBJ databases">
        <title>WGS assembly of Saponaria officinalis var. Norfolk2.</title>
        <authorList>
            <person name="Jenkins J."/>
            <person name="Shu S."/>
            <person name="Grimwood J."/>
            <person name="Barry K."/>
            <person name="Goodstein D."/>
            <person name="Schmutz J."/>
            <person name="Leebens-Mack J."/>
            <person name="Osbourn A."/>
        </authorList>
    </citation>
    <scope>NUCLEOTIDE SEQUENCE [LARGE SCALE GENOMIC DNA]</scope>
    <source>
        <strain evidence="11">JIC</strain>
    </source>
</reference>
<evidence type="ECO:0000256" key="7">
    <source>
        <dbReference type="ARBA" id="ARBA00023294"/>
    </source>
</evidence>
<comment type="similarity">
    <text evidence="9">Belongs to the auxin efflux carrier (TC 2.A.69.2) family.</text>
</comment>
<keyword evidence="5 10" id="KW-1133">Transmembrane helix</keyword>
<feature type="transmembrane region" description="Helical" evidence="10">
    <location>
        <begin position="162"/>
        <end position="183"/>
    </location>
</feature>
<dbReference type="AlphaFoldDB" id="A0AAW1N6R5"/>
<comment type="subcellular location">
    <subcellularLocation>
        <location evidence="1">Endoplasmic reticulum membrane</location>
        <topology evidence="1">Multi-pass membrane protein</topology>
    </subcellularLocation>
</comment>
<comment type="function">
    <text evidence="8">Involved in cellular auxin homeostasis by regulating auxin metabolism. Regulates intracellular auxin accumulation at the endoplasmic reticulum and thus auxin availability for nuclear auxin signaling.</text>
</comment>
<dbReference type="PANTHER" id="PTHR31651">
    <property type="match status" value="1"/>
</dbReference>
<evidence type="ECO:0000256" key="6">
    <source>
        <dbReference type="ARBA" id="ARBA00023136"/>
    </source>
</evidence>
<dbReference type="PANTHER" id="PTHR31651:SF33">
    <property type="entry name" value="PROTEIN PIN-LIKES 1"/>
    <property type="match status" value="1"/>
</dbReference>
<evidence type="ECO:0000313" key="12">
    <source>
        <dbReference type="Proteomes" id="UP001443914"/>
    </source>
</evidence>
<gene>
    <name evidence="11" type="ORF">RND81_01G109400</name>
</gene>
<dbReference type="Pfam" id="PF03547">
    <property type="entry name" value="Mem_trans"/>
    <property type="match status" value="1"/>
</dbReference>
<evidence type="ECO:0000256" key="2">
    <source>
        <dbReference type="ARBA" id="ARBA00022448"/>
    </source>
</evidence>
<keyword evidence="2" id="KW-0813">Transport</keyword>
<keyword evidence="12" id="KW-1185">Reference proteome</keyword>